<protein>
    <submittedName>
        <fullName evidence="2">Uncharacterized protein</fullName>
    </submittedName>
</protein>
<organism evidence="2 3">
    <name type="scientific">Linum trigynum</name>
    <dbReference type="NCBI Taxonomy" id="586398"/>
    <lineage>
        <taxon>Eukaryota</taxon>
        <taxon>Viridiplantae</taxon>
        <taxon>Streptophyta</taxon>
        <taxon>Embryophyta</taxon>
        <taxon>Tracheophyta</taxon>
        <taxon>Spermatophyta</taxon>
        <taxon>Magnoliopsida</taxon>
        <taxon>eudicotyledons</taxon>
        <taxon>Gunneridae</taxon>
        <taxon>Pentapetalae</taxon>
        <taxon>rosids</taxon>
        <taxon>fabids</taxon>
        <taxon>Malpighiales</taxon>
        <taxon>Linaceae</taxon>
        <taxon>Linum</taxon>
    </lineage>
</organism>
<dbReference type="Proteomes" id="UP001497516">
    <property type="component" value="Chromosome 6"/>
</dbReference>
<gene>
    <name evidence="2" type="ORF">LTRI10_LOCUS34157</name>
</gene>
<evidence type="ECO:0000256" key="1">
    <source>
        <dbReference type="SAM" id="Phobius"/>
    </source>
</evidence>
<proteinExistence type="predicted"/>
<evidence type="ECO:0000313" key="3">
    <source>
        <dbReference type="Proteomes" id="UP001497516"/>
    </source>
</evidence>
<keyword evidence="3" id="KW-1185">Reference proteome</keyword>
<keyword evidence="1" id="KW-1133">Transmembrane helix</keyword>
<dbReference type="EMBL" id="OZ034819">
    <property type="protein sequence ID" value="CAL1393591.1"/>
    <property type="molecule type" value="Genomic_DNA"/>
</dbReference>
<keyword evidence="1" id="KW-0812">Transmembrane</keyword>
<dbReference type="AlphaFoldDB" id="A0AAV2F5S0"/>
<name>A0AAV2F5S0_9ROSI</name>
<reference evidence="2 3" key="1">
    <citation type="submission" date="2024-04" db="EMBL/GenBank/DDBJ databases">
        <authorList>
            <person name="Fracassetti M."/>
        </authorList>
    </citation>
    <scope>NUCLEOTIDE SEQUENCE [LARGE SCALE GENOMIC DNA]</scope>
</reference>
<keyword evidence="1" id="KW-0472">Membrane</keyword>
<feature type="transmembrane region" description="Helical" evidence="1">
    <location>
        <begin position="52"/>
        <end position="73"/>
    </location>
</feature>
<accession>A0AAV2F5S0</accession>
<sequence length="141" mass="15796">MAFYAKEWFTKTILQLLGFAFGAVTNELIVRVELLTPAVVAFDTSRSSKSFWYPWGLILALVVTYQPHSGLAYQKMFLLFTITTKARINPHGYQKLLEDRLVSKATTAGVKSSTLTINSFVTAPKANPSSWKIVFVYHSLA</sequence>
<feature type="transmembrane region" description="Helical" evidence="1">
    <location>
        <begin position="12"/>
        <end position="32"/>
    </location>
</feature>
<evidence type="ECO:0000313" key="2">
    <source>
        <dbReference type="EMBL" id="CAL1393591.1"/>
    </source>
</evidence>